<feature type="transmembrane region" description="Helical" evidence="7">
    <location>
        <begin position="291"/>
        <end position="309"/>
    </location>
</feature>
<feature type="transmembrane region" description="Helical" evidence="7">
    <location>
        <begin position="169"/>
        <end position="191"/>
    </location>
</feature>
<evidence type="ECO:0000256" key="4">
    <source>
        <dbReference type="ARBA" id="ARBA00022989"/>
    </source>
</evidence>
<dbReference type="PANTHER" id="PTHR10010:SF46">
    <property type="entry name" value="SODIUM-DEPENDENT PHOSPHATE TRANSPORT PROTEIN 2B"/>
    <property type="match status" value="1"/>
</dbReference>
<evidence type="ECO:0000256" key="1">
    <source>
        <dbReference type="ARBA" id="ARBA00004651"/>
    </source>
</evidence>
<dbReference type="PANTHER" id="PTHR10010">
    <property type="entry name" value="SOLUTE CARRIER FAMILY 34 SODIUM PHOSPHATE , MEMBER 2-RELATED"/>
    <property type="match status" value="1"/>
</dbReference>
<feature type="transmembrane region" description="Helical" evidence="7">
    <location>
        <begin position="252"/>
        <end position="271"/>
    </location>
</feature>
<dbReference type="EMBL" id="CP133148">
    <property type="protein sequence ID" value="WVT05672.1"/>
    <property type="molecule type" value="Genomic_DNA"/>
</dbReference>
<feature type="transmembrane region" description="Helical" evidence="7">
    <location>
        <begin position="131"/>
        <end position="149"/>
    </location>
</feature>
<evidence type="ECO:0000313" key="9">
    <source>
        <dbReference type="Proteomes" id="UP001432360"/>
    </source>
</evidence>
<feature type="transmembrane region" description="Helical" evidence="7">
    <location>
        <begin position="97"/>
        <end position="119"/>
    </location>
</feature>
<dbReference type="RefSeq" id="WP_331374746.1">
    <property type="nucleotide sequence ID" value="NZ_CP133148.1"/>
</dbReference>
<keyword evidence="3 7" id="KW-0812">Transmembrane</keyword>
<dbReference type="Proteomes" id="UP001432360">
    <property type="component" value="Chromosome"/>
</dbReference>
<name>A0ABZ2BDU5_9HYPH</name>
<feature type="region of interest" description="Disordered" evidence="6">
    <location>
        <begin position="548"/>
        <end position="576"/>
    </location>
</feature>
<organism evidence="8 9">
    <name type="scientific">Sinorhizobium chiapasense</name>
    <dbReference type="NCBI Taxonomy" id="501572"/>
    <lineage>
        <taxon>Bacteria</taxon>
        <taxon>Pseudomonadati</taxon>
        <taxon>Pseudomonadota</taxon>
        <taxon>Alphaproteobacteria</taxon>
        <taxon>Hyphomicrobiales</taxon>
        <taxon>Rhizobiaceae</taxon>
        <taxon>Sinorhizobium/Ensifer group</taxon>
        <taxon>Sinorhizobium</taxon>
    </lineage>
</organism>
<reference evidence="8" key="1">
    <citation type="submission" date="2023-08" db="EMBL/GenBank/DDBJ databases">
        <title>Complete genome sequence of Sinorhizobium chiapanecum ITTG S70 isolated from Acaciella angustissima nodules in Chiapas-Mexico.</title>
        <authorList>
            <person name="Rincon-Rosales R."/>
            <person name="Rogel M.A."/>
            <person name="Rincon-Medina C.I."/>
            <person name="Guerrero G."/>
            <person name="Manzano-Gomez L.A."/>
            <person name="Lopez-Lopez A."/>
            <person name="Rincon Molina F.A."/>
            <person name="Martinez-Romero E."/>
        </authorList>
    </citation>
    <scope>NUCLEOTIDE SEQUENCE</scope>
    <source>
        <strain evidence="8">ITTG S70</strain>
    </source>
</reference>
<evidence type="ECO:0000256" key="3">
    <source>
        <dbReference type="ARBA" id="ARBA00022692"/>
    </source>
</evidence>
<evidence type="ECO:0000256" key="7">
    <source>
        <dbReference type="SAM" id="Phobius"/>
    </source>
</evidence>
<evidence type="ECO:0000256" key="2">
    <source>
        <dbReference type="ARBA" id="ARBA00022475"/>
    </source>
</evidence>
<evidence type="ECO:0000256" key="6">
    <source>
        <dbReference type="SAM" id="MobiDB-lite"/>
    </source>
</evidence>
<feature type="transmembrane region" description="Helical" evidence="7">
    <location>
        <begin position="226"/>
        <end position="245"/>
    </location>
</feature>
<keyword evidence="9" id="KW-1185">Reference proteome</keyword>
<evidence type="ECO:0000256" key="5">
    <source>
        <dbReference type="ARBA" id="ARBA00023136"/>
    </source>
</evidence>
<sequence length="576" mass="58054">MSTAIAILGGIGLFLLGMTVMTDGLKALAGSALRTVLGKAAATPLSGALWGAVVTLLVQSSSAVTMTTIGLVSAGLLTFPQGLGLVFGANVGTTGTGWLVALIGVRVSLSAYALPMIFAGALARLLGGGRIAASGGALAGFALVLYGLTTLQQGMGGLAESLHPSDLPAVLGMPGVGWAAGSVGLMTLIIVGLAMTAVMQSSTAAIAVTISAYYAGAVGLEQGAALIIGQNIGTATSSALAAIGASATAKRLALAYVLFKVIAALIAVVAFPLTGSLMRAALASVDGMTLLAAYHTAYNVVGVAVLLPATQSFTRIVERLLPSRQTALQRALDPSALASPVIAVETARRVVADVLTTTTASVSAALSGEARPPAQGIAAAAAALEEVRDFLSELKEPPETEAERHRMTSTLHALDHVSRLVEALADDGLPGQPGRTPHDFRATELCTRAMSATQVVGGSITSESALSAQAAPIGWSVSSEVATALAAVEDAAGKLDSLQRDYRAATLSSVAPGKLTAAEALTRIDTARRLDGIVNHAWRSAAHLLGRGTPDNVQDNLLPSSQPESATAGRHEDAAS</sequence>
<dbReference type="InterPro" id="IPR003841">
    <property type="entry name" value="Na/Pi_transpt"/>
</dbReference>
<feature type="compositionally biased region" description="Polar residues" evidence="6">
    <location>
        <begin position="551"/>
        <end position="565"/>
    </location>
</feature>
<dbReference type="Pfam" id="PF02690">
    <property type="entry name" value="Na_Pi_cotrans"/>
    <property type="match status" value="2"/>
</dbReference>
<feature type="transmembrane region" description="Helical" evidence="7">
    <location>
        <begin position="40"/>
        <end position="58"/>
    </location>
</feature>
<comment type="subcellular location">
    <subcellularLocation>
        <location evidence="1">Cell membrane</location>
        <topology evidence="1">Multi-pass membrane protein</topology>
    </subcellularLocation>
</comment>
<proteinExistence type="predicted"/>
<feature type="transmembrane region" description="Helical" evidence="7">
    <location>
        <begin position="203"/>
        <end position="220"/>
    </location>
</feature>
<evidence type="ECO:0000313" key="8">
    <source>
        <dbReference type="EMBL" id="WVT05672.1"/>
    </source>
</evidence>
<protein>
    <submittedName>
        <fullName evidence="8">Na/Pi symporter</fullName>
    </submittedName>
</protein>
<keyword evidence="2" id="KW-1003">Cell membrane</keyword>
<keyword evidence="5 7" id="KW-0472">Membrane</keyword>
<accession>A0ABZ2BDU5</accession>
<dbReference type="NCBIfam" id="NF037997">
    <property type="entry name" value="Na_Pi_symport"/>
    <property type="match status" value="1"/>
</dbReference>
<gene>
    <name evidence="8" type="ORF">RB548_09875</name>
</gene>
<keyword evidence="4 7" id="KW-1133">Transmembrane helix</keyword>
<feature type="transmembrane region" description="Helical" evidence="7">
    <location>
        <begin position="70"/>
        <end position="91"/>
    </location>
</feature>